<protein>
    <submittedName>
        <fullName evidence="2">Uncharacterized protein</fullName>
    </submittedName>
</protein>
<organism evidence="2 3">
    <name type="scientific">Panicum virgatum</name>
    <name type="common">Blackwell switchgrass</name>
    <dbReference type="NCBI Taxonomy" id="38727"/>
    <lineage>
        <taxon>Eukaryota</taxon>
        <taxon>Viridiplantae</taxon>
        <taxon>Streptophyta</taxon>
        <taxon>Embryophyta</taxon>
        <taxon>Tracheophyta</taxon>
        <taxon>Spermatophyta</taxon>
        <taxon>Magnoliopsida</taxon>
        <taxon>Liliopsida</taxon>
        <taxon>Poales</taxon>
        <taxon>Poaceae</taxon>
        <taxon>PACMAD clade</taxon>
        <taxon>Panicoideae</taxon>
        <taxon>Panicodae</taxon>
        <taxon>Paniceae</taxon>
        <taxon>Panicinae</taxon>
        <taxon>Panicum</taxon>
        <taxon>Panicum sect. Hiantes</taxon>
    </lineage>
</organism>
<proteinExistence type="predicted"/>
<evidence type="ECO:0000313" key="2">
    <source>
        <dbReference type="EMBL" id="KAG2639361.1"/>
    </source>
</evidence>
<feature type="compositionally biased region" description="Basic and acidic residues" evidence="1">
    <location>
        <begin position="14"/>
        <end position="26"/>
    </location>
</feature>
<dbReference type="Proteomes" id="UP000823388">
    <property type="component" value="Chromosome 2K"/>
</dbReference>
<reference evidence="2" key="1">
    <citation type="submission" date="2020-05" db="EMBL/GenBank/DDBJ databases">
        <title>WGS assembly of Panicum virgatum.</title>
        <authorList>
            <person name="Lovell J.T."/>
            <person name="Jenkins J."/>
            <person name="Shu S."/>
            <person name="Juenger T.E."/>
            <person name="Schmutz J."/>
        </authorList>
    </citation>
    <scope>NUCLEOTIDE SEQUENCE</scope>
    <source>
        <strain evidence="2">AP13</strain>
    </source>
</reference>
<feature type="region of interest" description="Disordered" evidence="1">
    <location>
        <begin position="1"/>
        <end position="31"/>
    </location>
</feature>
<dbReference type="EMBL" id="CM029039">
    <property type="protein sequence ID" value="KAG2639361.1"/>
    <property type="molecule type" value="Genomic_DNA"/>
</dbReference>
<name>A0A8T0VR89_PANVG</name>
<evidence type="ECO:0000256" key="1">
    <source>
        <dbReference type="SAM" id="MobiDB-lite"/>
    </source>
</evidence>
<dbReference type="AlphaFoldDB" id="A0A8T0VR89"/>
<accession>A0A8T0VR89</accession>
<comment type="caution">
    <text evidence="2">The sequence shown here is derived from an EMBL/GenBank/DDBJ whole genome shotgun (WGS) entry which is preliminary data.</text>
</comment>
<sequence>MTPWTAAGGCRSCGGERVEQQERPRGGDPAVGEVLAEAGPAAPLVPPRLHHERLAQLVPLFLVERQDVAAMLAEHAVRRRGRGLPDGRVHGPHVLRERCIAAAAAAGGLPAGNGVGEGPELLRRPVDVVDVVEVDDEGLGGLGQHVPAVRQVRLRRDACCAEEALDDAVPREGQPLAQPALSFHLGELSPVKSSPSQVQDVVIVVLCACSALLVGDLVVCYSCSLVCITCVYII</sequence>
<gene>
    <name evidence="2" type="ORF">PVAP13_2KG016500</name>
</gene>
<evidence type="ECO:0000313" key="3">
    <source>
        <dbReference type="Proteomes" id="UP000823388"/>
    </source>
</evidence>
<keyword evidence="3" id="KW-1185">Reference proteome</keyword>